<dbReference type="AlphaFoldDB" id="A0A3S9PV41"/>
<dbReference type="GO" id="GO:0051301">
    <property type="term" value="P:cell division"/>
    <property type="evidence" value="ECO:0007669"/>
    <property type="project" value="UniProtKB-KW"/>
</dbReference>
<dbReference type="PANTHER" id="PTHR37820">
    <property type="entry name" value="CELL DIVISION PROTEIN DIVIB"/>
    <property type="match status" value="1"/>
</dbReference>
<reference evidence="9 10" key="1">
    <citation type="submission" date="2018-12" db="EMBL/GenBank/DDBJ databases">
        <title>Complete genome sequence of Flaviflexus sp. H23T48.</title>
        <authorList>
            <person name="Bae J.-W."/>
            <person name="Lee J.-Y."/>
        </authorList>
    </citation>
    <scope>NUCLEOTIDE SEQUENCE [LARGE SCALE GENOMIC DNA]</scope>
    <source>
        <strain evidence="9 10">H23T48</strain>
    </source>
</reference>
<gene>
    <name evidence="9" type="ORF">EJ997_01610</name>
</gene>
<evidence type="ECO:0000259" key="8">
    <source>
        <dbReference type="Pfam" id="PF08478"/>
    </source>
</evidence>
<protein>
    <submittedName>
        <fullName evidence="9">FtsQ-type POTRA domain-containing protein</fullName>
    </submittedName>
</protein>
<keyword evidence="10" id="KW-1185">Reference proteome</keyword>
<evidence type="ECO:0000313" key="9">
    <source>
        <dbReference type="EMBL" id="AZQ76223.1"/>
    </source>
</evidence>
<organism evidence="9 10">
    <name type="scientific">Flaviflexus ciconiae</name>
    <dbReference type="NCBI Taxonomy" id="2496867"/>
    <lineage>
        <taxon>Bacteria</taxon>
        <taxon>Bacillati</taxon>
        <taxon>Actinomycetota</taxon>
        <taxon>Actinomycetes</taxon>
        <taxon>Actinomycetales</taxon>
        <taxon>Actinomycetaceae</taxon>
        <taxon>Flaviflexus</taxon>
    </lineage>
</organism>
<accession>A0A3S9PV41</accession>
<evidence type="ECO:0000313" key="10">
    <source>
        <dbReference type="Proteomes" id="UP000280344"/>
    </source>
</evidence>
<keyword evidence="2" id="KW-0132">Cell division</keyword>
<keyword evidence="3 7" id="KW-0812">Transmembrane</keyword>
<evidence type="ECO:0000256" key="2">
    <source>
        <dbReference type="ARBA" id="ARBA00022618"/>
    </source>
</evidence>
<keyword evidence="5" id="KW-0131">Cell cycle</keyword>
<keyword evidence="7" id="KW-0472">Membrane</keyword>
<evidence type="ECO:0000256" key="3">
    <source>
        <dbReference type="ARBA" id="ARBA00022692"/>
    </source>
</evidence>
<dbReference type="GO" id="GO:0005886">
    <property type="term" value="C:plasma membrane"/>
    <property type="evidence" value="ECO:0007669"/>
    <property type="project" value="TreeGrafter"/>
</dbReference>
<feature type="compositionally biased region" description="Basic and acidic residues" evidence="6">
    <location>
        <begin position="17"/>
        <end position="30"/>
    </location>
</feature>
<feature type="compositionally biased region" description="Basic residues" evidence="6">
    <location>
        <begin position="1"/>
        <end position="11"/>
    </location>
</feature>
<dbReference type="KEGG" id="flh:EJ997_01610"/>
<dbReference type="OrthoDB" id="4793367at2"/>
<feature type="region of interest" description="Disordered" evidence="6">
    <location>
        <begin position="1"/>
        <end position="107"/>
    </location>
</feature>
<dbReference type="PANTHER" id="PTHR37820:SF1">
    <property type="entry name" value="CELL DIVISION PROTEIN FTSQ"/>
    <property type="match status" value="1"/>
</dbReference>
<evidence type="ECO:0000256" key="7">
    <source>
        <dbReference type="SAM" id="Phobius"/>
    </source>
</evidence>
<dbReference type="InterPro" id="IPR013685">
    <property type="entry name" value="POTRA_FtsQ_type"/>
</dbReference>
<keyword evidence="1" id="KW-1003">Cell membrane</keyword>
<dbReference type="InterPro" id="IPR050487">
    <property type="entry name" value="FtsQ_DivIB"/>
</dbReference>
<dbReference type="Pfam" id="PF08478">
    <property type="entry name" value="POTRA_1"/>
    <property type="match status" value="1"/>
</dbReference>
<name>A0A3S9PV41_9ACTO</name>
<dbReference type="EMBL" id="CP034593">
    <property type="protein sequence ID" value="AZQ76223.1"/>
    <property type="molecule type" value="Genomic_DNA"/>
</dbReference>
<evidence type="ECO:0000256" key="5">
    <source>
        <dbReference type="ARBA" id="ARBA00023306"/>
    </source>
</evidence>
<evidence type="ECO:0000256" key="4">
    <source>
        <dbReference type="ARBA" id="ARBA00022989"/>
    </source>
</evidence>
<feature type="domain" description="POTRA" evidence="8">
    <location>
        <begin position="163"/>
        <end position="215"/>
    </location>
</feature>
<keyword evidence="4 7" id="KW-1133">Transmembrane helix</keyword>
<evidence type="ECO:0000256" key="1">
    <source>
        <dbReference type="ARBA" id="ARBA00022475"/>
    </source>
</evidence>
<sequence length="341" mass="37153">MRPPKKPRPVTHQRPGPVREEPQAPRKDPASQKSKTPRAKTTRSANADPPRREPEAADQPIEMHPGTPARSLPTRLRRKRTESAAPEIPLHEHRKKSSDPYPLSSKIETKRKARRKKLLLRSLALLTGIAIVAGVVWALFFSSLFTVDSESIEVAIDDPVGIVDETEVRQIAETAVGKPVLRMPGGEIESALEDLPEVLDATVTTSFPNGMAVTIDAREPIACVGTSDSCMGISDDATQIALTQEQRDSLPKITMNVDSDRAQAQLTGLIDAVSTLPEDVRARVQTASVSDSGLIEFQLDEGLVKWGPSEQNEKKARIIAVLLEQSAGTYDVTSPDAPITY</sequence>
<dbReference type="Proteomes" id="UP000280344">
    <property type="component" value="Chromosome"/>
</dbReference>
<dbReference type="RefSeq" id="WP_126703032.1">
    <property type="nucleotide sequence ID" value="NZ_CP034593.1"/>
</dbReference>
<feature type="transmembrane region" description="Helical" evidence="7">
    <location>
        <begin position="118"/>
        <end position="140"/>
    </location>
</feature>
<evidence type="ECO:0000256" key="6">
    <source>
        <dbReference type="SAM" id="MobiDB-lite"/>
    </source>
</evidence>
<proteinExistence type="predicted"/>